<name>A0A3B0SUF0_9ZZZZ</name>
<dbReference type="InterPro" id="IPR018561">
    <property type="entry name" value="AosR"/>
</dbReference>
<organism evidence="1">
    <name type="scientific">hydrothermal vent metagenome</name>
    <dbReference type="NCBI Taxonomy" id="652676"/>
    <lineage>
        <taxon>unclassified sequences</taxon>
        <taxon>metagenomes</taxon>
        <taxon>ecological metagenomes</taxon>
    </lineage>
</organism>
<gene>
    <name evidence="1" type="ORF">MNBD_ACTINO01-431</name>
</gene>
<dbReference type="AlphaFoldDB" id="A0A3B0SUF0"/>
<proteinExistence type="predicted"/>
<evidence type="ECO:0000313" key="1">
    <source>
        <dbReference type="EMBL" id="VAW07653.1"/>
    </source>
</evidence>
<reference evidence="1" key="1">
    <citation type="submission" date="2018-06" db="EMBL/GenBank/DDBJ databases">
        <authorList>
            <person name="Zhirakovskaya E."/>
        </authorList>
    </citation>
    <scope>NUCLEOTIDE SEQUENCE</scope>
</reference>
<dbReference type="Pfam" id="PF09438">
    <property type="entry name" value="DUF2017"/>
    <property type="match status" value="1"/>
</dbReference>
<sequence>MFFVDDDVVTMVFTDDERMLLGQIPRLLHDIDTAVGDPGYEVLHRAIYRDDPDASRELEDLVASDRWEMRSSDRQIVERVGQGVATMTRQEARGFLRSLNEARLVVAARAGAFESGPGWEEMVPADRSLAAVAWLGYVQADLIQALSVE</sequence>
<protein>
    <submittedName>
        <fullName evidence="1">Uncharacterized protein</fullName>
    </submittedName>
</protein>
<accession>A0A3B0SUF0</accession>
<dbReference type="EMBL" id="UOEI01000540">
    <property type="protein sequence ID" value="VAW07653.1"/>
    <property type="molecule type" value="Genomic_DNA"/>
</dbReference>